<dbReference type="InterPro" id="IPR036709">
    <property type="entry name" value="Autotransporte_beta_dom_sf"/>
</dbReference>
<keyword evidence="4" id="KW-1185">Reference proteome</keyword>
<evidence type="ECO:0000259" key="2">
    <source>
        <dbReference type="PROSITE" id="PS51208"/>
    </source>
</evidence>
<sequence>MLAICHTHVRGGGGGRLKYSLIALAILTSSAFGAVEGSYFEGNDGTLDKPAIWDMDGKVSKLSNQNYQSYKDKIIGNNQEKFNFFYKNGIYFDIENSTSTKNIKNKTFTIKNLEDTENTKAITLGIVQQSPNANINNINLNIENSKLNKVDLVNYSEGDIVNNTINISDSEFKDNRIFVLLTSKKEAVKDNTVNITNTIAETRGVLAVGTSGVEDGYTAKPFEGNTLNLNKVKFTTTKPSNPENDDEYDISLFFTNDTSNSNNMTINDSKLTAATSIDLIGTEHGNISKAKLDISNSNIKANEDIYAISTKKNALNNKVNISGSTLQSDKFLSILTPELKKVSDEGKEFYEPVEGGDYKGNVIDISNSKILSNVSVVLLGTSGLLSNNTIKLKDSNITSKTGGIVLAATVGNNKNNILNIDSSNLESSKSEISIGYSDEGNISNSTINISNSKLKSINGLEFLVADNKISSNNKLTISNSSLELDHVDHNIKFSHGNKGALGNKISIENSKLKAFGIYGGSAAIGDLKGNTIHIKDSDIQTQTLTAVAVAGEDFIDKNIVIENNKLILEDSGSGKFKYVKLNSDNDYYKGAITAVHIDAWGQNIPAEKYKVNIGTGNKVVLKGNGLSVNSELLGYHNPEYSAKKVEIVSNNTSLDIMGKNIKAQNVANFKNYNFYLGKDVVNNDKLLILTTKEDTNISGSNINILVEKGNEPDIKKDNKLTLISKKDGKLKADKITTNTVSTDDPFVIITQKFNSPVVEANRNLVITANGNLIAVAPTPDPDQPNPNNPSVPTPPKPNNPSKPGTTPNKKVSPASYSILSTPTAGLALNSKLSNTLMDRAFIDIEQRITDNEGIIPFAYLNGYKLNQSAGDVDTKGLTLTAGIAKAKDNYLVGAFFEYGYGDYDGNINKTKSDGKVNAYGGGVLARVYMDNNIYMDGFAKAGRMKNKYDAKMDIVGSKDVSYKYNSTYYGVGIGAGYKTTLNNNIELNNRLGYVYGYIDGGNAKVLDANYKINSITSHRAKFDSRLAYINTAFKPFIDLKLEYEFAGKAKANVKDGISLKNSGFSGGAGVGFIYNPTSLTTFDFGVYQMLGERKETGLNLGVEFKF</sequence>
<dbReference type="GO" id="GO:0019867">
    <property type="term" value="C:outer membrane"/>
    <property type="evidence" value="ECO:0007669"/>
    <property type="project" value="InterPro"/>
</dbReference>
<feature type="domain" description="Autotransporter" evidence="2">
    <location>
        <begin position="851"/>
        <end position="1106"/>
    </location>
</feature>
<evidence type="ECO:0000256" key="1">
    <source>
        <dbReference type="SAM" id="MobiDB-lite"/>
    </source>
</evidence>
<evidence type="ECO:0000313" key="3">
    <source>
        <dbReference type="EMBL" id="PSM51571.1"/>
    </source>
</evidence>
<protein>
    <recommendedName>
        <fullName evidence="2">Autotransporter domain-containing protein</fullName>
    </recommendedName>
</protein>
<reference evidence="4" key="1">
    <citation type="submission" date="2017-10" db="EMBL/GenBank/DDBJ databases">
        <title>Campylobacter species from seals.</title>
        <authorList>
            <person name="Gilbert M.J."/>
            <person name="Zomer A.L."/>
            <person name="Timmerman A.J."/>
            <person name="Duim B."/>
            <person name="Wagenaar J.A."/>
        </authorList>
    </citation>
    <scope>NUCLEOTIDE SEQUENCE [LARGE SCALE GENOMIC DNA]</scope>
    <source>
        <strain evidence="4">17S00004-5</strain>
    </source>
</reference>
<accession>A0A2P8QZB0</accession>
<dbReference type="SUPFAM" id="SSF103515">
    <property type="entry name" value="Autotransporter"/>
    <property type="match status" value="1"/>
</dbReference>
<feature type="compositionally biased region" description="Low complexity" evidence="1">
    <location>
        <begin position="801"/>
        <end position="810"/>
    </location>
</feature>
<dbReference type="SMART" id="SM00869">
    <property type="entry name" value="Autotransporter"/>
    <property type="match status" value="1"/>
</dbReference>
<dbReference type="EMBL" id="PDHH01000006">
    <property type="protein sequence ID" value="PSM51571.1"/>
    <property type="molecule type" value="Genomic_DNA"/>
</dbReference>
<dbReference type="Proteomes" id="UP000240535">
    <property type="component" value="Unassembled WGS sequence"/>
</dbReference>
<name>A0A2P8QZB0_9BACT</name>
<dbReference type="Pfam" id="PF03797">
    <property type="entry name" value="Autotransporter"/>
    <property type="match status" value="1"/>
</dbReference>
<gene>
    <name evidence="3" type="ORF">CQ405_07185</name>
</gene>
<proteinExistence type="predicted"/>
<dbReference type="RefSeq" id="WP_106905678.1">
    <property type="nucleotide sequence ID" value="NZ_PDHH01000006.1"/>
</dbReference>
<organism evidence="3 4">
    <name type="scientific">Campylobacter blaseri</name>
    <dbReference type="NCBI Taxonomy" id="2042961"/>
    <lineage>
        <taxon>Bacteria</taxon>
        <taxon>Pseudomonadati</taxon>
        <taxon>Campylobacterota</taxon>
        <taxon>Epsilonproteobacteria</taxon>
        <taxon>Campylobacterales</taxon>
        <taxon>Campylobacteraceae</taxon>
        <taxon>Campylobacter</taxon>
    </lineage>
</organism>
<feature type="region of interest" description="Disordered" evidence="1">
    <location>
        <begin position="775"/>
        <end position="815"/>
    </location>
</feature>
<dbReference type="NCBIfam" id="TIGR01414">
    <property type="entry name" value="autotrans_barl"/>
    <property type="match status" value="1"/>
</dbReference>
<comment type="caution">
    <text evidence="3">The sequence shown here is derived from an EMBL/GenBank/DDBJ whole genome shotgun (WGS) entry which is preliminary data.</text>
</comment>
<feature type="compositionally biased region" description="Pro residues" evidence="1">
    <location>
        <begin position="778"/>
        <end position="800"/>
    </location>
</feature>
<dbReference type="InterPro" id="IPR005546">
    <property type="entry name" value="Autotransporte_beta"/>
</dbReference>
<dbReference type="InterPro" id="IPR006315">
    <property type="entry name" value="OM_autotransptr_brl_dom"/>
</dbReference>
<dbReference type="AlphaFoldDB" id="A0A2P8QZB0"/>
<evidence type="ECO:0000313" key="4">
    <source>
        <dbReference type="Proteomes" id="UP000240535"/>
    </source>
</evidence>
<dbReference type="Gene3D" id="2.40.128.130">
    <property type="entry name" value="Autotransporter beta-domain"/>
    <property type="match status" value="1"/>
</dbReference>
<dbReference type="PROSITE" id="PS51208">
    <property type="entry name" value="AUTOTRANSPORTER"/>
    <property type="match status" value="1"/>
</dbReference>